<dbReference type="InterPro" id="IPR001509">
    <property type="entry name" value="Epimerase_deHydtase"/>
</dbReference>
<dbReference type="Proteomes" id="UP000323454">
    <property type="component" value="Unassembled WGS sequence"/>
</dbReference>
<gene>
    <name evidence="2" type="ORF">F0L68_35710</name>
</gene>
<keyword evidence="3" id="KW-1185">Reference proteome</keyword>
<dbReference type="RefSeq" id="WP_149854321.1">
    <property type="nucleotide sequence ID" value="NZ_VUOB01000075.1"/>
</dbReference>
<dbReference type="InterPro" id="IPR036291">
    <property type="entry name" value="NAD(P)-bd_dom_sf"/>
</dbReference>
<dbReference type="Pfam" id="PF01370">
    <property type="entry name" value="Epimerase"/>
    <property type="match status" value="1"/>
</dbReference>
<protein>
    <recommendedName>
        <fullName evidence="1">NAD-dependent epimerase/dehydratase domain-containing protein</fullName>
    </recommendedName>
</protein>
<dbReference type="AlphaFoldDB" id="A0A5B2WQZ7"/>
<dbReference type="SUPFAM" id="SSF51735">
    <property type="entry name" value="NAD(P)-binding Rossmann-fold domains"/>
    <property type="match status" value="1"/>
</dbReference>
<dbReference type="EMBL" id="VUOB01000075">
    <property type="protein sequence ID" value="KAA2252397.1"/>
    <property type="molecule type" value="Genomic_DNA"/>
</dbReference>
<feature type="domain" description="NAD-dependent epimerase/dehydratase" evidence="1">
    <location>
        <begin position="4"/>
        <end position="73"/>
    </location>
</feature>
<dbReference type="Gene3D" id="3.40.50.720">
    <property type="entry name" value="NAD(P)-binding Rossmann-like Domain"/>
    <property type="match status" value="1"/>
</dbReference>
<reference evidence="2 3" key="2">
    <citation type="submission" date="2019-09" db="EMBL/GenBank/DDBJ databases">
        <authorList>
            <person name="Jin C."/>
        </authorList>
    </citation>
    <scope>NUCLEOTIDE SEQUENCE [LARGE SCALE GENOMIC DNA]</scope>
    <source>
        <strain evidence="2 3">AN110305</strain>
    </source>
</reference>
<evidence type="ECO:0000313" key="2">
    <source>
        <dbReference type="EMBL" id="KAA2252397.1"/>
    </source>
</evidence>
<organism evidence="2 3">
    <name type="scientific">Solihabitans fulvus</name>
    <dbReference type="NCBI Taxonomy" id="1892852"/>
    <lineage>
        <taxon>Bacteria</taxon>
        <taxon>Bacillati</taxon>
        <taxon>Actinomycetota</taxon>
        <taxon>Actinomycetes</taxon>
        <taxon>Pseudonocardiales</taxon>
        <taxon>Pseudonocardiaceae</taxon>
        <taxon>Solihabitans</taxon>
    </lineage>
</organism>
<reference evidence="2 3" key="1">
    <citation type="submission" date="2019-09" db="EMBL/GenBank/DDBJ databases">
        <title>Goodfellowia gen. nov., a new genus of the Pseudonocardineae related to Actinoalloteichus, containing Goodfellowia coeruleoviolacea gen. nov., comb. nov. gen. nov., comb. nov.</title>
        <authorList>
            <person name="Labeda D."/>
        </authorList>
    </citation>
    <scope>NUCLEOTIDE SEQUENCE [LARGE SCALE GENOMIC DNA]</scope>
    <source>
        <strain evidence="2 3">AN110305</strain>
    </source>
</reference>
<proteinExistence type="predicted"/>
<comment type="caution">
    <text evidence="2">The sequence shown here is derived from an EMBL/GenBank/DDBJ whole genome shotgun (WGS) entry which is preliminary data.</text>
</comment>
<evidence type="ECO:0000313" key="3">
    <source>
        <dbReference type="Proteomes" id="UP000323454"/>
    </source>
</evidence>
<evidence type="ECO:0000259" key="1">
    <source>
        <dbReference type="Pfam" id="PF01370"/>
    </source>
</evidence>
<sequence>MSLLVIGGTSFAGRTIVEDALGRGHQVTTLNRRLAGKDVDGVETLHGDRSTDEGLQQLAGRVFDAVIDPSGQVPAHVLRTARALAKSAPWRSNRPTDRMPA</sequence>
<dbReference type="OrthoDB" id="7941246at2"/>
<accession>A0A5B2WQZ7</accession>
<name>A0A5B2WQZ7_9PSEU</name>